<dbReference type="InterPro" id="IPR027273">
    <property type="entry name" value="Neocarzinostatin-like"/>
</dbReference>
<evidence type="ECO:0000256" key="2">
    <source>
        <dbReference type="ARBA" id="ARBA00022529"/>
    </source>
</evidence>
<keyword evidence="8" id="KW-0732">Signal</keyword>
<comment type="similarity">
    <text evidence="1">Belongs to the neocarzinostatin family.</text>
</comment>
<sequence>MSAHRGFRGALSALLASALVVGGALLTAPAASAEEAAPGDQTVQTVPETQAPAEAPAEPTQPEAPGAPEQPAAPEAPSTPEAPAAESPAEAPAAESPAEAPAVESPAAPEDASTEPALTVSPSSGLSDGDTVTVRGTGYNPAQAIYVTTCMDVPLEEVDFAFINNGCADGAKLVWQHGSGRGLEFAADGSFEVEMAVTERAGSTAMYTIANHTAMQDRSQDAKAPLEFKAAEPAGPQGTATVSAATENSLTVSASLTGVDPASQPNGVHVGVVLRGTADGATQSDFLGATASVKSVPESGEFDAEVTIPGEQLDRSQQYEVVVWPRRSNPSAANIVKVLEFEVTEAQWDAVFPPAAPQATVTADVASAAEGELSIAAKAEGVTLRTDGTQVPDTGKPDAGVYFSVIEKGTSDELAAGGQGLKAAFVWKGMMNGDVAEATIELEAAQLDRTKEYEVYSWRAHGNMTPERLLGSSALEITEEQWDAVFPPAPAGEAKVLGASEAGLSLTANLTGLDPEKLPNGVYVGLIEAGSAESATIDTILGTKWVRSIPSDGAVSQALTVGADQLDRAKQYEVLVWKGHTNPGADTNVLVLPLEVTEAQWDDVFPPQPAGPRGEAEVTAATAAGLSLTAKLTGLDPAELPQGAYVGLIEAGTAESATTDTIRGTMWIRTIPAEGEVNPALTVPADQLDRTKQYEVLVWKGHTNPSAETNILVLPLQVSEKHWDAIFGPVDPDKTHISARIAKVEPGKHITVGIEGTNLPADAKNAYVAIIEEGTAGELVDQETADYVAMEPFAEVRAGKLKMNLNAPAAKLVEGKRYEVLVWKQHSVATPQNIYGSAALGITQTDWDKLFSREVVKPQPKPTPRPAVTGGAEQAGSLTWGVSSRFAAYVTGPIAKGTVSTSGVGGGPGGYVFPQATGGSWNKTSQTGSVRYSGVVTFTGHKGQLNEVYANPVITVTSASSGTISAGGHSYGLNLAAGSKSVGPNGEVTWSGVPVQGAISGGGNGGGGSLPIDPISFTVGAASGASYGSTSVGAETKKRTAAETPPATTGIRVITPAEDIVPGGEIEFEASGFESKERDVLVVLYSDPVVLDDAAGANANGVVRWIGNLPEDTELGEHTITLQGSVDAGAVIEVVEPEEEKDATGSKERVAALDAESLGESAPQSAGVAEGAPGWLWWAGAIALLAVAGAMSGLVVVQRRNNS</sequence>
<keyword evidence="7" id="KW-0472">Membrane</keyword>
<comment type="caution">
    <text evidence="10">The sequence shown here is derived from an EMBL/GenBank/DDBJ whole genome shotgun (WGS) entry which is preliminary data.</text>
</comment>
<feature type="region of interest" description="Disordered" evidence="6">
    <location>
        <begin position="31"/>
        <end position="134"/>
    </location>
</feature>
<name>A0A934Q6R8_9MICO</name>
<dbReference type="Proteomes" id="UP000608530">
    <property type="component" value="Unassembled WGS sequence"/>
</dbReference>
<keyword evidence="7" id="KW-1133">Transmembrane helix</keyword>
<evidence type="ECO:0000256" key="1">
    <source>
        <dbReference type="ARBA" id="ARBA00010648"/>
    </source>
</evidence>
<evidence type="ECO:0000256" key="7">
    <source>
        <dbReference type="SAM" id="Phobius"/>
    </source>
</evidence>
<dbReference type="Pfam" id="PF00960">
    <property type="entry name" value="Neocarzinostat"/>
    <property type="match status" value="1"/>
</dbReference>
<evidence type="ECO:0000256" key="5">
    <source>
        <dbReference type="ARBA" id="ARBA00023157"/>
    </source>
</evidence>
<dbReference type="SUPFAM" id="SSF49319">
    <property type="entry name" value="Actinoxanthin-like"/>
    <property type="match status" value="1"/>
</dbReference>
<evidence type="ECO:0000259" key="9">
    <source>
        <dbReference type="Pfam" id="PF04213"/>
    </source>
</evidence>
<dbReference type="GO" id="GO:0042742">
    <property type="term" value="P:defense response to bacterium"/>
    <property type="evidence" value="ECO:0007669"/>
    <property type="project" value="UniProtKB-KW"/>
</dbReference>
<dbReference type="PANTHER" id="PTHR48125:SF10">
    <property type="entry name" value="OS12G0136300 PROTEIN"/>
    <property type="match status" value="1"/>
</dbReference>
<dbReference type="GO" id="GO:0003677">
    <property type="term" value="F:DNA binding"/>
    <property type="evidence" value="ECO:0007669"/>
    <property type="project" value="UniProtKB-KW"/>
</dbReference>
<reference evidence="10" key="1">
    <citation type="submission" date="2020-12" db="EMBL/GenBank/DDBJ databases">
        <title>Leucobacter sp. CAS1, isolated from Chromium sludge.</title>
        <authorList>
            <person name="Xu Z."/>
        </authorList>
    </citation>
    <scope>NUCLEOTIDE SEQUENCE</scope>
    <source>
        <strain evidence="10">CSA1</strain>
    </source>
</reference>
<feature type="transmembrane region" description="Helical" evidence="7">
    <location>
        <begin position="1175"/>
        <end position="1197"/>
    </location>
</feature>
<dbReference type="AlphaFoldDB" id="A0A934Q6R8"/>
<keyword evidence="7" id="KW-0812">Transmembrane</keyword>
<protein>
    <submittedName>
        <fullName evidence="10">HtaA domain-containing protein</fullName>
    </submittedName>
</protein>
<evidence type="ECO:0000256" key="6">
    <source>
        <dbReference type="SAM" id="MobiDB-lite"/>
    </source>
</evidence>
<evidence type="ECO:0000256" key="8">
    <source>
        <dbReference type="SAM" id="SignalP"/>
    </source>
</evidence>
<keyword evidence="3" id="KW-0044">Antibiotic</keyword>
<dbReference type="InterPro" id="IPR002186">
    <property type="entry name" value="Neocarzinostatin_fam"/>
</dbReference>
<dbReference type="PRINTS" id="PR01885">
    <property type="entry name" value="MACROMOMYCIN"/>
</dbReference>
<feature type="compositionally biased region" description="Low complexity" evidence="6">
    <location>
        <begin position="47"/>
        <end position="110"/>
    </location>
</feature>
<accession>A0A934Q6R8</accession>
<evidence type="ECO:0000256" key="4">
    <source>
        <dbReference type="ARBA" id="ARBA00023125"/>
    </source>
</evidence>
<dbReference type="EMBL" id="JAEHOH010000001">
    <property type="protein sequence ID" value="MBK0417714.1"/>
    <property type="molecule type" value="Genomic_DNA"/>
</dbReference>
<evidence type="ECO:0000313" key="11">
    <source>
        <dbReference type="Proteomes" id="UP000608530"/>
    </source>
</evidence>
<dbReference type="InterPro" id="IPR007331">
    <property type="entry name" value="Htaa"/>
</dbReference>
<feature type="chain" id="PRO_5037113253" evidence="8">
    <location>
        <begin position="34"/>
        <end position="1203"/>
    </location>
</feature>
<dbReference type="PANTHER" id="PTHR48125">
    <property type="entry name" value="LP07818P1"/>
    <property type="match status" value="1"/>
</dbReference>
<evidence type="ECO:0000313" key="10">
    <source>
        <dbReference type="EMBL" id="MBK0417714.1"/>
    </source>
</evidence>
<feature type="region of interest" description="Disordered" evidence="6">
    <location>
        <begin position="1028"/>
        <end position="1047"/>
    </location>
</feature>
<keyword evidence="11" id="KW-1185">Reference proteome</keyword>
<gene>
    <name evidence="10" type="ORF">JD276_01510</name>
</gene>
<proteinExistence type="inferred from homology"/>
<dbReference type="Pfam" id="PF04213">
    <property type="entry name" value="HtaA"/>
    <property type="match status" value="1"/>
</dbReference>
<dbReference type="RefSeq" id="WP_200113047.1">
    <property type="nucleotide sequence ID" value="NZ_JAEHOH010000001.1"/>
</dbReference>
<feature type="region of interest" description="Disordered" evidence="6">
    <location>
        <begin position="1138"/>
        <end position="1165"/>
    </location>
</feature>
<organism evidence="10 11">
    <name type="scientific">Leucobacter chromiisoli</name>
    <dbReference type="NCBI Taxonomy" id="2796471"/>
    <lineage>
        <taxon>Bacteria</taxon>
        <taxon>Bacillati</taxon>
        <taxon>Actinomycetota</taxon>
        <taxon>Actinomycetes</taxon>
        <taxon>Micrococcales</taxon>
        <taxon>Microbacteriaceae</taxon>
        <taxon>Leucobacter</taxon>
    </lineage>
</organism>
<dbReference type="Gene3D" id="2.60.40.230">
    <property type="entry name" value="Neocarzinostatin-like"/>
    <property type="match status" value="1"/>
</dbReference>
<feature type="compositionally biased region" description="Basic and acidic residues" evidence="6">
    <location>
        <begin position="1142"/>
        <end position="1151"/>
    </location>
</feature>
<keyword evidence="2" id="KW-0929">Antimicrobial</keyword>
<feature type="signal peptide" evidence="8">
    <location>
        <begin position="1"/>
        <end position="33"/>
    </location>
</feature>
<evidence type="ECO:0000256" key="3">
    <source>
        <dbReference type="ARBA" id="ARBA00023022"/>
    </source>
</evidence>
<keyword evidence="4" id="KW-0238">DNA-binding</keyword>
<keyword evidence="5" id="KW-1015">Disulfide bond</keyword>
<feature type="domain" description="Htaa" evidence="9">
    <location>
        <begin position="876"/>
        <end position="971"/>
    </location>
</feature>